<dbReference type="Pfam" id="PF07727">
    <property type="entry name" value="RVT_2"/>
    <property type="match status" value="1"/>
</dbReference>
<proteinExistence type="predicted"/>
<gene>
    <name evidence="2" type="primary">AlNc14C351G10909</name>
    <name evidence="2" type="ORF">ALNC14_122950</name>
</gene>
<accession>F0WXF9</accession>
<feature type="domain" description="Reverse transcriptase Ty1/copia-type" evidence="1">
    <location>
        <begin position="12"/>
        <end position="95"/>
    </location>
</feature>
<evidence type="ECO:0000313" key="2">
    <source>
        <dbReference type="EMBL" id="CCA26151.1"/>
    </source>
</evidence>
<reference evidence="2" key="2">
    <citation type="submission" date="2011-02" db="EMBL/GenBank/DDBJ databases">
        <authorList>
            <person name="MacLean D."/>
        </authorList>
    </citation>
    <scope>NUCLEOTIDE SEQUENCE</scope>
</reference>
<reference evidence="2" key="1">
    <citation type="journal article" date="2011" name="PLoS Biol.">
        <title>Gene gain and loss during evolution of obligate parasitism in the white rust pathogen of Arabidopsis thaliana.</title>
        <authorList>
            <person name="Kemen E."/>
            <person name="Gardiner A."/>
            <person name="Schultz-Larsen T."/>
            <person name="Kemen A.C."/>
            <person name="Balmuth A.L."/>
            <person name="Robert-Seilaniantz A."/>
            <person name="Bailey K."/>
            <person name="Holub E."/>
            <person name="Studholme D.J."/>
            <person name="Maclean D."/>
            <person name="Jones J.D."/>
        </authorList>
    </citation>
    <scope>NUCLEOTIDE SEQUENCE</scope>
</reference>
<sequence length="170" mass="19358">MVMTDITSNTIVIGCCGWIFTMKRDMHGTIQRHKARLVVQAFRQVLDIDYKETYSPVVSMISIRVFLALCCQLGYEIIQYDVDTAIQIGYIDEDITCGHLKDSKNSVASVIYKTISTVFVDQLKFKQCLSEACILVQKDQQKIVCIALYVDDMLIAAESDKDIQVIYHEL</sequence>
<protein>
    <submittedName>
        <fullName evidence="2">Putative polyprotein</fullName>
    </submittedName>
</protein>
<dbReference type="HOGENOM" id="CLU_1573503_0_0_1"/>
<dbReference type="AlphaFoldDB" id="F0WXF9"/>
<name>F0WXF9_9STRA</name>
<evidence type="ECO:0000259" key="1">
    <source>
        <dbReference type="Pfam" id="PF07727"/>
    </source>
</evidence>
<dbReference type="EMBL" id="FR824396">
    <property type="protein sequence ID" value="CCA26151.1"/>
    <property type="molecule type" value="Genomic_DNA"/>
</dbReference>
<dbReference type="InterPro" id="IPR013103">
    <property type="entry name" value="RVT_2"/>
</dbReference>
<organism evidence="2">
    <name type="scientific">Albugo laibachii Nc14</name>
    <dbReference type="NCBI Taxonomy" id="890382"/>
    <lineage>
        <taxon>Eukaryota</taxon>
        <taxon>Sar</taxon>
        <taxon>Stramenopiles</taxon>
        <taxon>Oomycota</taxon>
        <taxon>Peronosporomycetes</taxon>
        <taxon>Albuginales</taxon>
        <taxon>Albuginaceae</taxon>
        <taxon>Albugo</taxon>
    </lineage>
</organism>